<dbReference type="Proteomes" id="UP001497497">
    <property type="component" value="Unassembled WGS sequence"/>
</dbReference>
<feature type="region of interest" description="Disordered" evidence="4">
    <location>
        <begin position="1"/>
        <end position="57"/>
    </location>
</feature>
<keyword evidence="2" id="KW-0677">Repeat</keyword>
<dbReference type="InterPro" id="IPR009091">
    <property type="entry name" value="RCC1/BLIP-II"/>
</dbReference>
<evidence type="ECO:0000259" key="5">
    <source>
        <dbReference type="Pfam" id="PF25390"/>
    </source>
</evidence>
<dbReference type="PRINTS" id="PR00633">
    <property type="entry name" value="RCCNDNSATION"/>
</dbReference>
<dbReference type="PANTHER" id="PTHR45982">
    <property type="entry name" value="REGULATOR OF CHROMOSOME CONDENSATION"/>
    <property type="match status" value="1"/>
</dbReference>
<feature type="repeat" description="RCC1" evidence="3">
    <location>
        <begin position="158"/>
        <end position="209"/>
    </location>
</feature>
<name>A0AAV2IN15_LYMST</name>
<feature type="repeat" description="RCC1" evidence="3">
    <location>
        <begin position="332"/>
        <end position="384"/>
    </location>
</feature>
<evidence type="ECO:0000256" key="2">
    <source>
        <dbReference type="ARBA" id="ARBA00022737"/>
    </source>
</evidence>
<feature type="repeat" description="RCC1" evidence="3">
    <location>
        <begin position="106"/>
        <end position="157"/>
    </location>
</feature>
<proteinExistence type="predicted"/>
<sequence>MPRGKMQALEKEKDPVTKSQGKKRTLPLEKKDHPGPGTKSKRLKVSHDSHGSTKGEVLTCGQGDVGQLGLGADITERTRLAFVDIPDPVIQVCAGGMHTVCLTNTGQVYTFGCNDEGALGRETSVEGSEAKPGKVNIPAPIVMVTAGDSHTAALTDDGRVYAWGNFRDANGSMGLTSNGIEKKPVELIQEEVVIKMASGSDHLACLTDRGELLTLGCAEQGQLGRIAECFATRGGRKGLDMILSPGRVKVKRHKSRKMAQFSDVWAGQYMTFAKDKENGDIYAWGLNNYYQLGFGDMENRFVPGRSQTFSESGPWEMISGGQHHTVALNAKGKVYTLGREDYGRLGLGKDCGERKVPTLVPALEGLTAINVAAGGCVSFAVTSNGDLYSWGMGSNNQLGTGDDEDQFTPIKVTGKQLETRSVVMVSSGGQHTVVLAATKTGNGVAH</sequence>
<organism evidence="6 7">
    <name type="scientific">Lymnaea stagnalis</name>
    <name type="common">Great pond snail</name>
    <name type="synonym">Helix stagnalis</name>
    <dbReference type="NCBI Taxonomy" id="6523"/>
    <lineage>
        <taxon>Eukaryota</taxon>
        <taxon>Metazoa</taxon>
        <taxon>Spiralia</taxon>
        <taxon>Lophotrochozoa</taxon>
        <taxon>Mollusca</taxon>
        <taxon>Gastropoda</taxon>
        <taxon>Heterobranchia</taxon>
        <taxon>Euthyneura</taxon>
        <taxon>Panpulmonata</taxon>
        <taxon>Hygrophila</taxon>
        <taxon>Lymnaeoidea</taxon>
        <taxon>Lymnaeidae</taxon>
        <taxon>Lymnaea</taxon>
    </lineage>
</organism>
<evidence type="ECO:0000313" key="6">
    <source>
        <dbReference type="EMBL" id="CAL1547154.1"/>
    </source>
</evidence>
<feature type="domain" description="RCC1-like" evidence="5">
    <location>
        <begin position="56"/>
        <end position="434"/>
    </location>
</feature>
<dbReference type="SUPFAM" id="SSF50985">
    <property type="entry name" value="RCC1/BLIP-II"/>
    <property type="match status" value="1"/>
</dbReference>
<keyword evidence="7" id="KW-1185">Reference proteome</keyword>
<keyword evidence="1" id="KW-0344">Guanine-nucleotide releasing factor</keyword>
<evidence type="ECO:0000313" key="7">
    <source>
        <dbReference type="Proteomes" id="UP001497497"/>
    </source>
</evidence>
<evidence type="ECO:0000256" key="4">
    <source>
        <dbReference type="SAM" id="MobiDB-lite"/>
    </source>
</evidence>
<reference evidence="6 7" key="1">
    <citation type="submission" date="2024-04" db="EMBL/GenBank/DDBJ databases">
        <authorList>
            <consortium name="Genoscope - CEA"/>
            <person name="William W."/>
        </authorList>
    </citation>
    <scope>NUCLEOTIDE SEQUENCE [LARGE SCALE GENOMIC DNA]</scope>
</reference>
<comment type="caution">
    <text evidence="6">The sequence shown here is derived from an EMBL/GenBank/DDBJ whole genome shotgun (WGS) entry which is preliminary data.</text>
</comment>
<dbReference type="Pfam" id="PF25390">
    <property type="entry name" value="WD40_RLD"/>
    <property type="match status" value="1"/>
</dbReference>
<dbReference type="PROSITE" id="PS00625">
    <property type="entry name" value="RCC1_1"/>
    <property type="match status" value="1"/>
</dbReference>
<dbReference type="PROSITE" id="PS00626">
    <property type="entry name" value="RCC1_2"/>
    <property type="match status" value="4"/>
</dbReference>
<dbReference type="GO" id="GO:0005737">
    <property type="term" value="C:cytoplasm"/>
    <property type="evidence" value="ECO:0007669"/>
    <property type="project" value="TreeGrafter"/>
</dbReference>
<gene>
    <name evidence="6" type="ORF">GSLYS_00020479001</name>
</gene>
<dbReference type="InterPro" id="IPR000408">
    <property type="entry name" value="Reg_chr_condens"/>
</dbReference>
<dbReference type="PROSITE" id="PS50012">
    <property type="entry name" value="RCC1_3"/>
    <property type="match status" value="7"/>
</dbReference>
<dbReference type="EMBL" id="CAXITT010000909">
    <property type="protein sequence ID" value="CAL1547154.1"/>
    <property type="molecule type" value="Genomic_DNA"/>
</dbReference>
<evidence type="ECO:0000256" key="1">
    <source>
        <dbReference type="ARBA" id="ARBA00022658"/>
    </source>
</evidence>
<dbReference type="PANTHER" id="PTHR45982:SF1">
    <property type="entry name" value="REGULATOR OF CHROMOSOME CONDENSATION"/>
    <property type="match status" value="1"/>
</dbReference>
<accession>A0AAV2IN15</accession>
<dbReference type="AlphaFoldDB" id="A0AAV2IN15"/>
<feature type="repeat" description="RCC1" evidence="3">
    <location>
        <begin position="55"/>
        <end position="105"/>
    </location>
</feature>
<dbReference type="Gene3D" id="2.130.10.30">
    <property type="entry name" value="Regulator of chromosome condensation 1/beta-lactamase-inhibitor protein II"/>
    <property type="match status" value="1"/>
</dbReference>
<feature type="repeat" description="RCC1" evidence="3">
    <location>
        <begin position="210"/>
        <end position="277"/>
    </location>
</feature>
<feature type="repeat" description="RCC1" evidence="3">
    <location>
        <begin position="279"/>
        <end position="331"/>
    </location>
</feature>
<evidence type="ECO:0000256" key="3">
    <source>
        <dbReference type="PROSITE-ProRule" id="PRU00235"/>
    </source>
</evidence>
<dbReference type="InterPro" id="IPR058923">
    <property type="entry name" value="RCC1-like_dom"/>
</dbReference>
<dbReference type="GO" id="GO:0005085">
    <property type="term" value="F:guanyl-nucleotide exchange factor activity"/>
    <property type="evidence" value="ECO:0007669"/>
    <property type="project" value="TreeGrafter"/>
</dbReference>
<feature type="repeat" description="RCC1" evidence="3">
    <location>
        <begin position="385"/>
        <end position="438"/>
    </location>
</feature>
<protein>
    <recommendedName>
        <fullName evidence="5">RCC1-like domain-containing protein</fullName>
    </recommendedName>
</protein>
<dbReference type="InterPro" id="IPR051553">
    <property type="entry name" value="Ran_GTPase-activating"/>
</dbReference>